<evidence type="ECO:0000256" key="1">
    <source>
        <dbReference type="ARBA" id="ARBA00000847"/>
    </source>
</evidence>
<organism evidence="9 10">
    <name type="scientific">Pseudopedobacter saltans</name>
    <dbReference type="NCBI Taxonomy" id="151895"/>
    <lineage>
        <taxon>Bacteria</taxon>
        <taxon>Pseudomonadati</taxon>
        <taxon>Bacteroidota</taxon>
        <taxon>Sphingobacteriia</taxon>
        <taxon>Sphingobacteriales</taxon>
        <taxon>Sphingobacteriaceae</taxon>
        <taxon>Pseudopedobacter</taxon>
    </lineage>
</organism>
<protein>
    <recommendedName>
        <fullName evidence="4">GDP-mannose pyrophosphatase</fullName>
    </recommendedName>
    <alternativeName>
        <fullName evidence="6">GDP-mannose hydrolase</fullName>
    </alternativeName>
    <alternativeName>
        <fullName evidence="7">GDPMK</fullName>
    </alternativeName>
</protein>
<evidence type="ECO:0000313" key="9">
    <source>
        <dbReference type="EMBL" id="PZP43098.1"/>
    </source>
</evidence>
<dbReference type="InterPro" id="IPR000086">
    <property type="entry name" value="NUDIX_hydrolase_dom"/>
</dbReference>
<evidence type="ECO:0000259" key="8">
    <source>
        <dbReference type="PROSITE" id="PS51462"/>
    </source>
</evidence>
<sequence length="189" mass="22113">MQDEELRWKILSSEYLFRDTWLTARKDKCERSDGKIIEPYYVMEYPEWVNAVAITEDNKILMVKQYRHAANEISIETPGGCVDPTDATFEDGIRRELLEETGYSFETVHSLGRISPNPSTNSNWMHMFIALGGRKIQDQNLDPNEQIEVLELSLEELMQLVDEKRIIQAMHVSTIFYALRYLNKINYTL</sequence>
<dbReference type="PANTHER" id="PTHR11839:SF18">
    <property type="entry name" value="NUDIX HYDROLASE DOMAIN-CONTAINING PROTEIN"/>
    <property type="match status" value="1"/>
</dbReference>
<evidence type="ECO:0000256" key="5">
    <source>
        <dbReference type="ARBA" id="ARBA00022801"/>
    </source>
</evidence>
<dbReference type="SUPFAM" id="SSF55811">
    <property type="entry name" value="Nudix"/>
    <property type="match status" value="1"/>
</dbReference>
<evidence type="ECO:0000313" key="10">
    <source>
        <dbReference type="Proteomes" id="UP000249645"/>
    </source>
</evidence>
<dbReference type="PANTHER" id="PTHR11839">
    <property type="entry name" value="UDP/ADP-SUGAR PYROPHOSPHATASE"/>
    <property type="match status" value="1"/>
</dbReference>
<evidence type="ECO:0000256" key="3">
    <source>
        <dbReference type="ARBA" id="ARBA00007275"/>
    </source>
</evidence>
<gene>
    <name evidence="9" type="ORF">DI598_16155</name>
</gene>
<feature type="domain" description="Nudix hydrolase" evidence="8">
    <location>
        <begin position="44"/>
        <end position="174"/>
    </location>
</feature>
<dbReference type="InterPro" id="IPR015797">
    <property type="entry name" value="NUDIX_hydrolase-like_dom_sf"/>
</dbReference>
<dbReference type="CDD" id="cd03424">
    <property type="entry name" value="NUDIX_ADPRase_Nudt5_UGPPase_Nudt14"/>
    <property type="match status" value="1"/>
</dbReference>
<reference evidence="9 10" key="1">
    <citation type="submission" date="2017-11" db="EMBL/GenBank/DDBJ databases">
        <title>Infants hospitalized years apart are colonized by the same room-sourced microbial strains.</title>
        <authorList>
            <person name="Brooks B."/>
            <person name="Olm M.R."/>
            <person name="Firek B.A."/>
            <person name="Baker R."/>
            <person name="Thomas B.C."/>
            <person name="Morowitz M.J."/>
            <person name="Banfield J.F."/>
        </authorList>
    </citation>
    <scope>NUCLEOTIDE SEQUENCE [LARGE SCALE GENOMIC DNA]</scope>
    <source>
        <strain evidence="9">S2_009_000_R2_76</strain>
    </source>
</reference>
<evidence type="ECO:0000256" key="2">
    <source>
        <dbReference type="ARBA" id="ARBA00001946"/>
    </source>
</evidence>
<dbReference type="AlphaFoldDB" id="A0A2W5EIZ7"/>
<dbReference type="EMBL" id="QFOI01000391">
    <property type="protein sequence ID" value="PZP43098.1"/>
    <property type="molecule type" value="Genomic_DNA"/>
</dbReference>
<dbReference type="GO" id="GO:0006753">
    <property type="term" value="P:nucleoside phosphate metabolic process"/>
    <property type="evidence" value="ECO:0007669"/>
    <property type="project" value="TreeGrafter"/>
</dbReference>
<comment type="caution">
    <text evidence="9">The sequence shown here is derived from an EMBL/GenBank/DDBJ whole genome shotgun (WGS) entry which is preliminary data.</text>
</comment>
<accession>A0A2W5EIZ7</accession>
<comment type="similarity">
    <text evidence="3">Belongs to the Nudix hydrolase family. NudK subfamily.</text>
</comment>
<keyword evidence="5" id="KW-0378">Hydrolase</keyword>
<name>A0A2W5EIZ7_9SPHI</name>
<dbReference type="Gene3D" id="3.90.79.10">
    <property type="entry name" value="Nucleoside Triphosphate Pyrophosphohydrolase"/>
    <property type="match status" value="1"/>
</dbReference>
<proteinExistence type="inferred from homology"/>
<evidence type="ECO:0000256" key="7">
    <source>
        <dbReference type="ARBA" id="ARBA00032272"/>
    </source>
</evidence>
<evidence type="ECO:0000256" key="4">
    <source>
        <dbReference type="ARBA" id="ARBA00016377"/>
    </source>
</evidence>
<dbReference type="Pfam" id="PF00293">
    <property type="entry name" value="NUDIX"/>
    <property type="match status" value="1"/>
</dbReference>
<dbReference type="Proteomes" id="UP000249645">
    <property type="component" value="Unassembled WGS sequence"/>
</dbReference>
<evidence type="ECO:0000256" key="6">
    <source>
        <dbReference type="ARBA" id="ARBA00032162"/>
    </source>
</evidence>
<dbReference type="GO" id="GO:0016787">
    <property type="term" value="F:hydrolase activity"/>
    <property type="evidence" value="ECO:0007669"/>
    <property type="project" value="UniProtKB-KW"/>
</dbReference>
<dbReference type="GO" id="GO:0019693">
    <property type="term" value="P:ribose phosphate metabolic process"/>
    <property type="evidence" value="ECO:0007669"/>
    <property type="project" value="TreeGrafter"/>
</dbReference>
<dbReference type="PROSITE" id="PS51462">
    <property type="entry name" value="NUDIX"/>
    <property type="match status" value="1"/>
</dbReference>
<comment type="cofactor">
    <cofactor evidence="2">
        <name>Mg(2+)</name>
        <dbReference type="ChEBI" id="CHEBI:18420"/>
    </cofactor>
</comment>
<comment type="catalytic activity">
    <reaction evidence="1">
        <text>GDP-alpha-D-mannose + H2O = alpha-D-mannose 1-phosphate + GMP + 2 H(+)</text>
        <dbReference type="Rhea" id="RHEA:27978"/>
        <dbReference type="ChEBI" id="CHEBI:15377"/>
        <dbReference type="ChEBI" id="CHEBI:15378"/>
        <dbReference type="ChEBI" id="CHEBI:57527"/>
        <dbReference type="ChEBI" id="CHEBI:58115"/>
        <dbReference type="ChEBI" id="CHEBI:58409"/>
    </reaction>
</comment>